<keyword evidence="16 19" id="KW-0408">Iron</keyword>
<keyword evidence="25" id="KW-1185">Reference proteome</keyword>
<feature type="binding site" description="covalent" evidence="21">
    <location>
        <position position="142"/>
    </location>
    <ligand>
        <name>heme c</name>
        <dbReference type="ChEBI" id="CHEBI:61717"/>
        <label>1</label>
    </ligand>
</feature>
<comment type="cofactor">
    <cofactor evidence="19 21">
        <name>heme c</name>
        <dbReference type="ChEBI" id="CHEBI:61717"/>
    </cofactor>
    <text evidence="19 21">Binds 2 heme C groups per subunit.</text>
</comment>
<feature type="binding site" description="covalent" evidence="21">
    <location>
        <position position="145"/>
    </location>
    <ligand>
        <name>heme c</name>
        <dbReference type="ChEBI" id="CHEBI:61717"/>
        <label>1</label>
    </ligand>
</feature>
<dbReference type="InterPro" id="IPR009056">
    <property type="entry name" value="Cyt_c-like_dom"/>
</dbReference>
<dbReference type="PROSITE" id="PS51007">
    <property type="entry name" value="CYTC"/>
    <property type="match status" value="2"/>
</dbReference>
<keyword evidence="11" id="KW-0677">Repeat</keyword>
<keyword evidence="9 22" id="KW-0812">Transmembrane</keyword>
<comment type="caution">
    <text evidence="24">The sequence shown here is derived from an EMBL/GenBank/DDBJ whole genome shotgun (WGS) entry which is preliminary data.</text>
</comment>
<feature type="binding site" description="axial binding residue" evidence="20">
    <location>
        <position position="185"/>
    </location>
    <ligand>
        <name>heme c</name>
        <dbReference type="ChEBI" id="CHEBI:61717"/>
        <label>2</label>
    </ligand>
    <ligandPart>
        <name>Fe</name>
        <dbReference type="ChEBI" id="CHEBI:18248"/>
    </ligandPart>
</feature>
<dbReference type="InterPro" id="IPR038414">
    <property type="entry name" value="CcoP_N_sf"/>
</dbReference>
<feature type="transmembrane region" description="Helical" evidence="22">
    <location>
        <begin position="61"/>
        <end position="80"/>
    </location>
</feature>
<evidence type="ECO:0000313" key="25">
    <source>
        <dbReference type="Proteomes" id="UP000318422"/>
    </source>
</evidence>
<dbReference type="Proteomes" id="UP000318422">
    <property type="component" value="Unassembled WGS sequence"/>
</dbReference>
<dbReference type="Gene3D" id="6.10.280.130">
    <property type="match status" value="1"/>
</dbReference>
<dbReference type="UniPathway" id="UPA00705"/>
<evidence type="ECO:0000313" key="24">
    <source>
        <dbReference type="EMBL" id="GEC95048.1"/>
    </source>
</evidence>
<feature type="transmembrane region" description="Helical" evidence="22">
    <location>
        <begin position="7"/>
        <end position="29"/>
    </location>
</feature>
<evidence type="ECO:0000256" key="17">
    <source>
        <dbReference type="ARBA" id="ARBA00023065"/>
    </source>
</evidence>
<evidence type="ECO:0000256" key="16">
    <source>
        <dbReference type="ARBA" id="ARBA00023004"/>
    </source>
</evidence>
<feature type="binding site" description="axial binding residue" evidence="20">
    <location>
        <position position="146"/>
    </location>
    <ligand>
        <name>heme c</name>
        <dbReference type="ChEBI" id="CHEBI:61717"/>
        <label>1</label>
    </ligand>
    <ligandPart>
        <name>Fe</name>
        <dbReference type="ChEBI" id="CHEBI:18248"/>
    </ligandPart>
</feature>
<dbReference type="NCBIfam" id="TIGR00782">
    <property type="entry name" value="ccoP"/>
    <property type="match status" value="1"/>
</dbReference>
<evidence type="ECO:0000256" key="9">
    <source>
        <dbReference type="ARBA" id="ARBA00022692"/>
    </source>
</evidence>
<keyword evidence="12 19" id="KW-0375">Hydrogen ion transport</keyword>
<dbReference type="AlphaFoldDB" id="A0A4Y4CQ65"/>
<evidence type="ECO:0000256" key="13">
    <source>
        <dbReference type="ARBA" id="ARBA00022982"/>
    </source>
</evidence>
<feature type="domain" description="Cytochrome c" evidence="23">
    <location>
        <begin position="129"/>
        <end position="208"/>
    </location>
</feature>
<keyword evidence="17 19" id="KW-0406">Ion transport</keyword>
<dbReference type="PANTHER" id="PTHR33751:SF1">
    <property type="entry name" value="CBB3-TYPE CYTOCHROME C OXIDASE SUBUNIT FIXP"/>
    <property type="match status" value="1"/>
</dbReference>
<evidence type="ECO:0000256" key="7">
    <source>
        <dbReference type="ARBA" id="ARBA00022617"/>
    </source>
</evidence>
<dbReference type="OrthoDB" id="9811281at2"/>
<dbReference type="GO" id="GO:1902600">
    <property type="term" value="P:proton transmembrane transport"/>
    <property type="evidence" value="ECO:0007669"/>
    <property type="project" value="UniProtKB-KW"/>
</dbReference>
<evidence type="ECO:0000256" key="18">
    <source>
        <dbReference type="ARBA" id="ARBA00023136"/>
    </source>
</evidence>
<dbReference type="InterPro" id="IPR050597">
    <property type="entry name" value="Cytochrome_c_Oxidase_Subunit"/>
</dbReference>
<keyword evidence="18 19" id="KW-0472">Membrane</keyword>
<keyword evidence="15 19" id="KW-0560">Oxidoreductase</keyword>
<protein>
    <recommendedName>
        <fullName evidence="19">Cbb3-type cytochrome c oxidase subunit</fullName>
    </recommendedName>
</protein>
<dbReference type="EMBL" id="BJNV01000013">
    <property type="protein sequence ID" value="GEC95048.1"/>
    <property type="molecule type" value="Genomic_DNA"/>
</dbReference>
<feature type="binding site" description="axial binding residue" evidence="20">
    <location>
        <position position="232"/>
    </location>
    <ligand>
        <name>heme c</name>
        <dbReference type="ChEBI" id="CHEBI:61717"/>
        <label>2</label>
    </ligand>
    <ligandPart>
        <name>Fe</name>
        <dbReference type="ChEBI" id="CHEBI:18248"/>
    </ligandPart>
</feature>
<evidence type="ECO:0000256" key="11">
    <source>
        <dbReference type="ARBA" id="ARBA00022737"/>
    </source>
</evidence>
<dbReference type="RefSeq" id="WP_141350158.1">
    <property type="nucleotide sequence ID" value="NZ_BJNV01000013.1"/>
</dbReference>
<evidence type="ECO:0000256" key="2">
    <source>
        <dbReference type="ARBA" id="ARBA00004673"/>
    </source>
</evidence>
<feature type="binding site" description="covalent" evidence="21">
    <location>
        <position position="228"/>
    </location>
    <ligand>
        <name>heme c</name>
        <dbReference type="ChEBI" id="CHEBI:61717"/>
        <label>2</label>
    </ligand>
</feature>
<dbReference type="SUPFAM" id="SSF46626">
    <property type="entry name" value="Cytochrome c"/>
    <property type="match status" value="2"/>
</dbReference>
<dbReference type="GO" id="GO:0009055">
    <property type="term" value="F:electron transfer activity"/>
    <property type="evidence" value="ECO:0007669"/>
    <property type="project" value="InterPro"/>
</dbReference>
<evidence type="ECO:0000256" key="21">
    <source>
        <dbReference type="PIRSR" id="PIRSR000006-2"/>
    </source>
</evidence>
<evidence type="ECO:0000256" key="20">
    <source>
        <dbReference type="PIRSR" id="PIRSR000006-1"/>
    </source>
</evidence>
<dbReference type="Pfam" id="PF14715">
    <property type="entry name" value="FixP_N"/>
    <property type="match status" value="1"/>
</dbReference>
<keyword evidence="7 19" id="KW-0349">Heme</keyword>
<dbReference type="GO" id="GO:0005886">
    <property type="term" value="C:plasma membrane"/>
    <property type="evidence" value="ECO:0007669"/>
    <property type="project" value="UniProtKB-SubCell"/>
</dbReference>
<dbReference type="GO" id="GO:0046872">
    <property type="term" value="F:metal ion binding"/>
    <property type="evidence" value="ECO:0007669"/>
    <property type="project" value="UniProtKB-KW"/>
</dbReference>
<dbReference type="Gene3D" id="1.10.760.10">
    <property type="entry name" value="Cytochrome c-like domain"/>
    <property type="match status" value="2"/>
</dbReference>
<keyword evidence="13 19" id="KW-0249">Electron transport</keyword>
<keyword evidence="5 19" id="KW-1003">Cell membrane</keyword>
<feature type="binding site" description="axial binding residue" evidence="20">
    <location>
        <position position="273"/>
    </location>
    <ligand>
        <name>heme c</name>
        <dbReference type="ChEBI" id="CHEBI:61717"/>
        <label>1</label>
    </ligand>
    <ligandPart>
        <name>Fe</name>
        <dbReference type="ChEBI" id="CHEBI:18248"/>
    </ligandPart>
</feature>
<dbReference type="Pfam" id="PF13442">
    <property type="entry name" value="Cytochrome_CBB3"/>
    <property type="match status" value="2"/>
</dbReference>
<feature type="domain" description="Cytochrome c" evidence="23">
    <location>
        <begin position="215"/>
        <end position="296"/>
    </location>
</feature>
<name>A0A4Y4CQ65_ZOORA</name>
<evidence type="ECO:0000256" key="10">
    <source>
        <dbReference type="ARBA" id="ARBA00022723"/>
    </source>
</evidence>
<evidence type="ECO:0000256" key="14">
    <source>
        <dbReference type="ARBA" id="ARBA00022989"/>
    </source>
</evidence>
<evidence type="ECO:0000256" key="15">
    <source>
        <dbReference type="ARBA" id="ARBA00023002"/>
    </source>
</evidence>
<evidence type="ECO:0000256" key="22">
    <source>
        <dbReference type="SAM" id="Phobius"/>
    </source>
</evidence>
<dbReference type="InterPro" id="IPR004678">
    <property type="entry name" value="Cyt_c_oxidase_cbb3_su3"/>
</dbReference>
<evidence type="ECO:0000256" key="6">
    <source>
        <dbReference type="ARBA" id="ARBA00022519"/>
    </source>
</evidence>
<comment type="subunit">
    <text evidence="19">Component of the cbb3-type cytochrome c oxidase.</text>
</comment>
<evidence type="ECO:0000256" key="5">
    <source>
        <dbReference type="ARBA" id="ARBA00022475"/>
    </source>
</evidence>
<evidence type="ECO:0000256" key="3">
    <source>
        <dbReference type="ARBA" id="ARBA00006113"/>
    </source>
</evidence>
<dbReference type="PANTHER" id="PTHR33751">
    <property type="entry name" value="CBB3-TYPE CYTOCHROME C OXIDASE SUBUNIT FIXP"/>
    <property type="match status" value="1"/>
</dbReference>
<dbReference type="GO" id="GO:0020037">
    <property type="term" value="F:heme binding"/>
    <property type="evidence" value="ECO:0007669"/>
    <property type="project" value="InterPro"/>
</dbReference>
<sequence length="307" mass="33465">MADFVSGFWNAYVMVLVFLSIAFCVFVLVSNNKARTPGPVGLHDHIWDETLQEYNNPLPRWWMYMFWITIIFAISYLAMYPGFGNNQGKLGWSSGGQWEAEQKAAAEKYGPIFAKFRTMDLNAVAGDKEANAMGQRLFLTYCAQCHGADAKGAKGFPNLTDSDWLYGGEPETIKTTLLGGRQGMMPPFGPALGAEGTKDVANYVRSLSGLAHDSLRAQRGKDLFAQNCVACHGPEAKGTPALGAPNLTDKVWLYGSGEATIIETVTNGRSNQMPAFKEFLGEDKVHLLAAYVLSLSKNSAAPAEAKK</sequence>
<keyword evidence="10 19" id="KW-0479">Metal-binding</keyword>
<organism evidence="24 25">
    <name type="scientific">Zoogloea ramigera</name>
    <dbReference type="NCBI Taxonomy" id="350"/>
    <lineage>
        <taxon>Bacteria</taxon>
        <taxon>Pseudomonadati</taxon>
        <taxon>Pseudomonadota</taxon>
        <taxon>Betaproteobacteria</taxon>
        <taxon>Rhodocyclales</taxon>
        <taxon>Zoogloeaceae</taxon>
        <taxon>Zoogloea</taxon>
    </lineage>
</organism>
<proteinExistence type="inferred from homology"/>
<dbReference type="InterPro" id="IPR032858">
    <property type="entry name" value="CcoP_N"/>
</dbReference>
<evidence type="ECO:0000259" key="23">
    <source>
        <dbReference type="PROSITE" id="PS51007"/>
    </source>
</evidence>
<evidence type="ECO:0000256" key="4">
    <source>
        <dbReference type="ARBA" id="ARBA00022448"/>
    </source>
</evidence>
<dbReference type="GO" id="GO:0006119">
    <property type="term" value="P:oxidative phosphorylation"/>
    <property type="evidence" value="ECO:0007669"/>
    <property type="project" value="UniProtKB-UniPathway"/>
</dbReference>
<dbReference type="InterPro" id="IPR036909">
    <property type="entry name" value="Cyt_c-like_dom_sf"/>
</dbReference>
<comment type="similarity">
    <text evidence="3 19">Belongs to the CcoP / FixP family.</text>
</comment>
<comment type="function">
    <text evidence="19">C-type cytochrome. Part of the cbb3-type cytochrome c oxidase complex.</text>
</comment>
<evidence type="ECO:0000256" key="1">
    <source>
        <dbReference type="ARBA" id="ARBA00004533"/>
    </source>
</evidence>
<keyword evidence="8 19" id="KW-0679">Respiratory chain</keyword>
<evidence type="ECO:0000256" key="12">
    <source>
        <dbReference type="ARBA" id="ARBA00022781"/>
    </source>
</evidence>
<comment type="pathway">
    <text evidence="2 19">Energy metabolism; oxidative phosphorylation.</text>
</comment>
<evidence type="ECO:0000256" key="19">
    <source>
        <dbReference type="PIRNR" id="PIRNR000006"/>
    </source>
</evidence>
<dbReference type="PIRSF" id="PIRSF000006">
    <property type="entry name" value="Cbb3-Cox_fixP"/>
    <property type="match status" value="1"/>
</dbReference>
<dbReference type="GO" id="GO:0016491">
    <property type="term" value="F:oxidoreductase activity"/>
    <property type="evidence" value="ECO:0007669"/>
    <property type="project" value="UniProtKB-KW"/>
</dbReference>
<reference evidence="24 25" key="1">
    <citation type="submission" date="2019-06" db="EMBL/GenBank/DDBJ databases">
        <title>Whole genome shotgun sequence of Zoogloea ramigera NBRC 15342.</title>
        <authorList>
            <person name="Hosoyama A."/>
            <person name="Uohara A."/>
            <person name="Ohji S."/>
            <person name="Ichikawa N."/>
        </authorList>
    </citation>
    <scope>NUCLEOTIDE SEQUENCE [LARGE SCALE GENOMIC DNA]</scope>
    <source>
        <strain evidence="24 25">NBRC 15342</strain>
    </source>
</reference>
<accession>A0A4Y4CQ65</accession>
<evidence type="ECO:0000256" key="8">
    <source>
        <dbReference type="ARBA" id="ARBA00022660"/>
    </source>
</evidence>
<gene>
    <name evidence="24" type="ORF">ZRA01_11210</name>
</gene>
<comment type="subcellular location">
    <subcellularLocation>
        <location evidence="1 19">Cell inner membrane</location>
    </subcellularLocation>
</comment>
<feature type="binding site" description="covalent" evidence="21">
    <location>
        <position position="231"/>
    </location>
    <ligand>
        <name>heme c</name>
        <dbReference type="ChEBI" id="CHEBI:61717"/>
        <label>2</label>
    </ligand>
</feature>
<keyword evidence="14 22" id="KW-1133">Transmembrane helix</keyword>
<keyword evidence="4 19" id="KW-0813">Transport</keyword>
<keyword evidence="6 19" id="KW-0997">Cell inner membrane</keyword>